<feature type="compositionally biased region" description="Basic and acidic residues" evidence="5">
    <location>
        <begin position="225"/>
        <end position="263"/>
    </location>
</feature>
<name>A0A1E4T8K7_9ASCO</name>
<dbReference type="InterPro" id="IPR001180">
    <property type="entry name" value="CNH_dom"/>
</dbReference>
<evidence type="ECO:0000313" key="7">
    <source>
        <dbReference type="EMBL" id="ODV87988.1"/>
    </source>
</evidence>
<comment type="subcellular location">
    <subcellularLocation>
        <location evidence="1">Cytoplasm</location>
    </subcellularLocation>
</comment>
<dbReference type="GO" id="GO:0005737">
    <property type="term" value="C:cytoplasm"/>
    <property type="evidence" value="ECO:0007669"/>
    <property type="project" value="UniProtKB-SubCell"/>
</dbReference>
<evidence type="ECO:0000256" key="1">
    <source>
        <dbReference type="ARBA" id="ARBA00004496"/>
    </source>
</evidence>
<dbReference type="GO" id="GO:0034058">
    <property type="term" value="P:endosomal vesicle fusion"/>
    <property type="evidence" value="ECO:0007669"/>
    <property type="project" value="TreeGrafter"/>
</dbReference>
<dbReference type="GO" id="GO:0016020">
    <property type="term" value="C:membrane"/>
    <property type="evidence" value="ECO:0007669"/>
    <property type="project" value="TreeGrafter"/>
</dbReference>
<evidence type="ECO:0000256" key="2">
    <source>
        <dbReference type="ARBA" id="ARBA00022448"/>
    </source>
</evidence>
<feature type="compositionally biased region" description="Polar residues" evidence="5">
    <location>
        <begin position="53"/>
        <end position="73"/>
    </location>
</feature>
<dbReference type="PANTHER" id="PTHR12894">
    <property type="entry name" value="CNH DOMAIN CONTAINING"/>
    <property type="match status" value="1"/>
</dbReference>
<keyword evidence="8" id="KW-1185">Reference proteome</keyword>
<feature type="compositionally biased region" description="Basic and acidic residues" evidence="5">
    <location>
        <begin position="190"/>
        <end position="218"/>
    </location>
</feature>
<keyword evidence="3" id="KW-0963">Cytoplasm</keyword>
<evidence type="ECO:0000313" key="8">
    <source>
        <dbReference type="Proteomes" id="UP000094801"/>
    </source>
</evidence>
<evidence type="ECO:0000256" key="3">
    <source>
        <dbReference type="ARBA" id="ARBA00022490"/>
    </source>
</evidence>
<organism evidence="7 8">
    <name type="scientific">[Candida] arabinofermentans NRRL YB-2248</name>
    <dbReference type="NCBI Taxonomy" id="983967"/>
    <lineage>
        <taxon>Eukaryota</taxon>
        <taxon>Fungi</taxon>
        <taxon>Dikarya</taxon>
        <taxon>Ascomycota</taxon>
        <taxon>Saccharomycotina</taxon>
        <taxon>Pichiomycetes</taxon>
        <taxon>Pichiales</taxon>
        <taxon>Pichiaceae</taxon>
        <taxon>Ogataea</taxon>
        <taxon>Ogataea/Candida clade</taxon>
    </lineage>
</organism>
<keyword evidence="2" id="KW-0813">Transport</keyword>
<gene>
    <name evidence="7" type="ORF">CANARDRAFT_55114</name>
</gene>
<feature type="compositionally biased region" description="Polar residues" evidence="5">
    <location>
        <begin position="17"/>
        <end position="28"/>
    </location>
</feature>
<dbReference type="GO" id="GO:0015031">
    <property type="term" value="P:protein transport"/>
    <property type="evidence" value="ECO:0007669"/>
    <property type="project" value="UniProtKB-KW"/>
</dbReference>
<evidence type="ECO:0000256" key="5">
    <source>
        <dbReference type="SAM" id="MobiDB-lite"/>
    </source>
</evidence>
<sequence length="1268" mass="143277">MADGSESPPIASGPTAVPTSEQVHQQSINTQAKKANKKSKKKRKTKSKGEPQAANSLNPELEAGSTTGQTNEPQAREALDGSEIESSTRENTAEPEVDEESEISPPSPDAKEVSKLNAVLEQTDKAGDDVPLNSELHAYREASQELESIQNENNLEGPTSDPIEEEQPVPGDGEQVSTLVSPNVLLPDTSESKIIEEASNDEKNIGDESPEREAKELQETDVETEVSKSHDTITPDKSRPTESIDNLKNDNSQDNKEDLHDESITSPIASNGPYSMIDLVSDIPLKNPDIPSFASATITSIETWDMNMYIGTSCGELIHMYKIDDEIGYIQVSRQRFSSSKSKPVEKILLLPELSKALVLCGSTLSAYILPELSPANIGKIRDVTDISIDYNELQLDANQHNYVTPIDHINGEVYVKVTVFTKKSVRLIRIFDEGMKLFKDVHYPLSIQGIQRSKFAAVGTKIDYDLIDLVQVQKIPLFPVSTTGKKLQDTETDNDDQLAKQKQLRPIICPVGNSEFMMACGGSSIDDPALGMVVNLNGDVSRGTIPWESYPSCLTVDFPYSIAVFHDSAIQIHSLIDQAQVQDIKFPAGWITGVKSVSHVFKMNNKELCRVLKQVPFISKSTLEESLKVVASEDEEATKFMSSSSCLVFDKAGSSIKLLVPQAKPLRLIQLYESTTRNTCNSIFDELADDLKDDNIALTHTNESDEAKDEKNFLLCILGLLGLKFYMFNHCFELWCGNVKKLDPRILLYIFGCNKEKIVGSVWQYQGLTEKVEELRKQYASADDTTAINEFLKLYLNSCISNDLVSDIDTLKSVEISLIEAYADSEDIMEILTQIKHSSDDAIEILMTKKRYYYLARYYEKLEDHHQFLYYWRGLLEGDLLDTEYDKHFKDQKKSLNYISNYLTTNCHRDVSTIWKYGEWLLANYPHYGYMLFTNKNLEKIDINDTKVLQLLDDQPDIKLDYLEYMIKKKNEKQFTGDLILALMDQLLTLTTPEVQTELLDLLKRYQELPIPRLPLTKYYGIEMNRFTQKKVLSLSDRLYHYLSLINKDTRSILNQKPIVDECFKRLHDFEEVFPMLAVMLHFKKSAFEKVVLKFTELGDFSSAESFANTLRLVDTYPPNALTPHNSSAKANKLQEIEPPLSSASSVGASSVEKQLSEKLLMLIFDVYLEMKNPLLVELFLNNYNLLRDEGINSSSATEVNITDKMDKFIELLERIPDNFPVAQIHTFLIRNLIEFQDFSNETVMTRNLNRSRCLSLSSTIKDLGMK</sequence>
<dbReference type="AlphaFoldDB" id="A0A1E4T8K7"/>
<feature type="compositionally biased region" description="Acidic residues" evidence="5">
    <location>
        <begin position="93"/>
        <end position="102"/>
    </location>
</feature>
<dbReference type="PROSITE" id="PS50219">
    <property type="entry name" value="CNH"/>
    <property type="match status" value="1"/>
</dbReference>
<feature type="domain" description="CNH" evidence="6">
    <location>
        <begin position="295"/>
        <end position="600"/>
    </location>
</feature>
<dbReference type="GO" id="GO:0006914">
    <property type="term" value="P:autophagy"/>
    <property type="evidence" value="ECO:0007669"/>
    <property type="project" value="TreeGrafter"/>
</dbReference>
<dbReference type="Pfam" id="PF00780">
    <property type="entry name" value="CNH"/>
    <property type="match status" value="1"/>
</dbReference>
<dbReference type="STRING" id="983967.A0A1E4T8K7"/>
<dbReference type="InterPro" id="IPR032914">
    <property type="entry name" value="Vam6/VPS39/TRAP1"/>
</dbReference>
<keyword evidence="4" id="KW-0653">Protein transport</keyword>
<dbReference type="Proteomes" id="UP000094801">
    <property type="component" value="Unassembled WGS sequence"/>
</dbReference>
<evidence type="ECO:0000256" key="4">
    <source>
        <dbReference type="ARBA" id="ARBA00022927"/>
    </source>
</evidence>
<reference evidence="8" key="1">
    <citation type="submission" date="2016-04" db="EMBL/GenBank/DDBJ databases">
        <title>Comparative genomics of biotechnologically important yeasts.</title>
        <authorList>
            <consortium name="DOE Joint Genome Institute"/>
            <person name="Riley R."/>
            <person name="Haridas S."/>
            <person name="Wolfe K.H."/>
            <person name="Lopes M.R."/>
            <person name="Hittinger C.T."/>
            <person name="Goker M."/>
            <person name="Salamov A."/>
            <person name="Wisecaver J."/>
            <person name="Long T.M."/>
            <person name="Aerts A.L."/>
            <person name="Barry K."/>
            <person name="Choi C."/>
            <person name="Clum A."/>
            <person name="Coughlan A.Y."/>
            <person name="Deshpande S."/>
            <person name="Douglass A.P."/>
            <person name="Hanson S.J."/>
            <person name="Klenk H.-P."/>
            <person name="Labutti K."/>
            <person name="Lapidus A."/>
            <person name="Lindquist E."/>
            <person name="Lipzen A."/>
            <person name="Meier-Kolthoff J.P."/>
            <person name="Ohm R.A."/>
            <person name="Otillar R.P."/>
            <person name="Pangilinan J."/>
            <person name="Peng Y."/>
            <person name="Rokas A."/>
            <person name="Rosa C.A."/>
            <person name="Scheuner C."/>
            <person name="Sibirny A.A."/>
            <person name="Slot J.C."/>
            <person name="Stielow J.B."/>
            <person name="Sun H."/>
            <person name="Kurtzman C.P."/>
            <person name="Blackwell M."/>
            <person name="Grigoriev I.V."/>
            <person name="Jeffries T.W."/>
        </authorList>
    </citation>
    <scope>NUCLEOTIDE SEQUENCE [LARGE SCALE GENOMIC DNA]</scope>
    <source>
        <strain evidence="8">NRRL YB-2248</strain>
    </source>
</reference>
<proteinExistence type="predicted"/>
<feature type="compositionally biased region" description="Basic residues" evidence="5">
    <location>
        <begin position="34"/>
        <end position="46"/>
    </location>
</feature>
<dbReference type="PANTHER" id="PTHR12894:SF27">
    <property type="entry name" value="TRANSFORMING GROWTH FACTOR-BETA RECEPTOR-ASSOCIATED PROTEIN 1"/>
    <property type="match status" value="1"/>
</dbReference>
<dbReference type="EMBL" id="KV453847">
    <property type="protein sequence ID" value="ODV87988.1"/>
    <property type="molecule type" value="Genomic_DNA"/>
</dbReference>
<evidence type="ECO:0000259" key="6">
    <source>
        <dbReference type="PROSITE" id="PS50219"/>
    </source>
</evidence>
<feature type="compositionally biased region" description="Polar residues" evidence="5">
    <location>
        <begin position="145"/>
        <end position="157"/>
    </location>
</feature>
<dbReference type="OrthoDB" id="5325112at2759"/>
<accession>A0A1E4T8K7</accession>
<protein>
    <recommendedName>
        <fullName evidence="6">CNH domain-containing protein</fullName>
    </recommendedName>
</protein>
<feature type="region of interest" description="Disordered" evidence="5">
    <location>
        <begin position="1"/>
        <end position="268"/>
    </location>
</feature>